<feature type="region of interest" description="Disordered" evidence="1">
    <location>
        <begin position="1"/>
        <end position="30"/>
    </location>
</feature>
<feature type="compositionally biased region" description="Basic and acidic residues" evidence="1">
    <location>
        <begin position="1"/>
        <end position="26"/>
    </location>
</feature>
<dbReference type="Proteomes" id="UP000242457">
    <property type="component" value="Unassembled WGS sequence"/>
</dbReference>
<sequence length="722" mass="82852">MSTDNKKENAEDGKVKKEEQKSERVRNYSGIPGGNWIKIRNNLPRNPIGPIRMNAMKATDRSGHSDPYNIFSPRSPWINIGSSPTRPEMIDLETIICEFEKGFLSPSKHEVSKEVGKQRNFVKKIVAAFEVKYKACNDPNGQDGAGGSSNPDTSCEGAVKKSPIFESIRFSSPSENLCDSMMMIMDERGEFENGSSSNSMGQTFVWTSETKFSDEDGLIDLRKKKYDDETENRENEEISVYPNDFETSTIFRSEFGTDWRNETGEYSDYPLNLKRRDSNDSNYSLNKSFFKFDKEESYQRSNIDPKEAETLDDTMIMDDTMVLDLTMPKQGNTSSMENEFSQASIINYIKQEEIEEEREEREEREEEKEEKEGEEEGSKDAEEISRNKIPKIVGAFLKKPIEVEDTSINWIPIPGKKLPRKRSLKKLLYSLTGKRLDKKRKFSSERNLNEGEYQDSGFDEKSCSSASLSSLASITDILGKTRRENNNLLNMNKDITFETFKSKNLEEEKDKASSLQREENFKKFIFTEVPRETLKIDLGPTYPPLNLVTQTTMKTTQSDESSPTLVAENLTTLPKHPNLSSKIRKHPFISLTKMDNSQEFCNPYVYRTGQHSSVIIKNDMYEVEIRSRGEEIPSPTVSGRSSSSTIVHYDVPRKFLSKSETDIWVKCQCLEKEESIYDIPKVQIIGRSKSSDYENILSLQRKSTIEELNENYENYENGDNTY</sequence>
<feature type="compositionally biased region" description="Basic and acidic residues" evidence="1">
    <location>
        <begin position="376"/>
        <end position="385"/>
    </location>
</feature>
<feature type="region of interest" description="Disordered" evidence="1">
    <location>
        <begin position="351"/>
        <end position="385"/>
    </location>
</feature>
<dbReference type="OrthoDB" id="7687255at2759"/>
<evidence type="ECO:0000313" key="2">
    <source>
        <dbReference type="EMBL" id="PBC30565.1"/>
    </source>
</evidence>
<proteinExistence type="predicted"/>
<protein>
    <submittedName>
        <fullName evidence="2">Uncharacterized protein</fullName>
    </submittedName>
</protein>
<organism evidence="2 3">
    <name type="scientific">Apis cerana cerana</name>
    <name type="common">Oriental honeybee</name>
    <dbReference type="NCBI Taxonomy" id="94128"/>
    <lineage>
        <taxon>Eukaryota</taxon>
        <taxon>Metazoa</taxon>
        <taxon>Ecdysozoa</taxon>
        <taxon>Arthropoda</taxon>
        <taxon>Hexapoda</taxon>
        <taxon>Insecta</taxon>
        <taxon>Pterygota</taxon>
        <taxon>Neoptera</taxon>
        <taxon>Endopterygota</taxon>
        <taxon>Hymenoptera</taxon>
        <taxon>Apocrita</taxon>
        <taxon>Aculeata</taxon>
        <taxon>Apoidea</taxon>
        <taxon>Anthophila</taxon>
        <taxon>Apidae</taxon>
        <taxon>Apis</taxon>
    </lineage>
</organism>
<gene>
    <name evidence="2" type="ORF">APICC_08740</name>
</gene>
<feature type="compositionally biased region" description="Acidic residues" evidence="1">
    <location>
        <begin position="353"/>
        <end position="375"/>
    </location>
</feature>
<feature type="region of interest" description="Disordered" evidence="1">
    <location>
        <begin position="441"/>
        <end position="461"/>
    </location>
</feature>
<keyword evidence="3" id="KW-1185">Reference proteome</keyword>
<evidence type="ECO:0000256" key="1">
    <source>
        <dbReference type="SAM" id="MobiDB-lite"/>
    </source>
</evidence>
<dbReference type="EMBL" id="KZ288256">
    <property type="protein sequence ID" value="PBC30565.1"/>
    <property type="molecule type" value="Genomic_DNA"/>
</dbReference>
<dbReference type="AlphaFoldDB" id="A0A2A3EFM9"/>
<name>A0A2A3EFM9_APICC</name>
<evidence type="ECO:0000313" key="3">
    <source>
        <dbReference type="Proteomes" id="UP000242457"/>
    </source>
</evidence>
<accession>A0A2A3EFM9</accession>
<reference evidence="2 3" key="1">
    <citation type="submission" date="2014-07" db="EMBL/GenBank/DDBJ databases">
        <title>Genomic and transcriptomic analysis on Apis cerana provide comprehensive insights into honey bee biology.</title>
        <authorList>
            <person name="Diao Q."/>
            <person name="Sun L."/>
            <person name="Zheng H."/>
            <person name="Zheng H."/>
            <person name="Xu S."/>
            <person name="Wang S."/>
            <person name="Zeng Z."/>
            <person name="Hu F."/>
            <person name="Su S."/>
            <person name="Wu J."/>
        </authorList>
    </citation>
    <scope>NUCLEOTIDE SEQUENCE [LARGE SCALE GENOMIC DNA]</scope>
    <source>
        <tissue evidence="2">Pupae without intestine</tissue>
    </source>
</reference>